<dbReference type="AlphaFoldDB" id="A0A7V3RHU0"/>
<feature type="binding site" evidence="7">
    <location>
        <position position="191"/>
    </location>
    <ligand>
        <name>Mg(2+)</name>
        <dbReference type="ChEBI" id="CHEBI:18420"/>
    </ligand>
</feature>
<keyword evidence="7 8" id="KW-0067">ATP-binding</keyword>
<comment type="cofactor">
    <cofactor evidence="7">
        <name>Mg(2+)</name>
        <dbReference type="ChEBI" id="CHEBI:18420"/>
    </cofactor>
    <text evidence="7">Binds 1 Mg(2+) ion per subunit.</text>
</comment>
<dbReference type="EMBL" id="DTOZ01000144">
    <property type="protein sequence ID" value="HGE78449.1"/>
    <property type="molecule type" value="Genomic_DNA"/>
</dbReference>
<dbReference type="InterPro" id="IPR017866">
    <property type="entry name" value="Succ-CoA_synthase_bsu_CS"/>
</dbReference>
<feature type="binding site" evidence="7">
    <location>
        <position position="256"/>
    </location>
    <ligand>
        <name>substrate</name>
        <note>ligand shared with subunit alpha</note>
    </ligand>
</feature>
<comment type="function">
    <text evidence="7">Succinyl-CoA synthetase functions in the citric acid cycle (TCA), coupling the hydrolysis of succinyl-CoA to the synthesis of either ATP or GTP and thus represents the only step of substrate-level phosphorylation in the TCA. The beta subunit provides nucleotide specificity of the enzyme and binds the substrate succinate, while the binding sites for coenzyme A and phosphate are found in the alpha subunit.</text>
</comment>
<dbReference type="GO" id="GO:0005524">
    <property type="term" value="F:ATP binding"/>
    <property type="evidence" value="ECO:0007669"/>
    <property type="project" value="UniProtKB-UniRule"/>
</dbReference>
<dbReference type="InterPro" id="IPR005811">
    <property type="entry name" value="SUCC_ACL_C"/>
</dbReference>
<dbReference type="Pfam" id="PF00549">
    <property type="entry name" value="Ligase_CoA"/>
    <property type="match status" value="1"/>
</dbReference>
<comment type="subunit">
    <text evidence="7">Heterotetramer of two alpha and two beta subunits.</text>
</comment>
<accession>A0A7V3RHU0</accession>
<gene>
    <name evidence="7" type="primary">sucC</name>
    <name evidence="10" type="ORF">ENX68_05565</name>
</gene>
<dbReference type="PIRSF" id="PIRSF001554">
    <property type="entry name" value="SucCS_beta"/>
    <property type="match status" value="1"/>
</dbReference>
<keyword evidence="5 7" id="KW-0547">Nucleotide-binding</keyword>
<keyword evidence="6 7" id="KW-0460">Magnesium</keyword>
<dbReference type="InterPro" id="IPR013815">
    <property type="entry name" value="ATP_grasp_subdomain_1"/>
</dbReference>
<dbReference type="Gene3D" id="3.30.1490.20">
    <property type="entry name" value="ATP-grasp fold, A domain"/>
    <property type="match status" value="1"/>
</dbReference>
<evidence type="ECO:0000256" key="5">
    <source>
        <dbReference type="ARBA" id="ARBA00022741"/>
    </source>
</evidence>
<dbReference type="SUPFAM" id="SSF52210">
    <property type="entry name" value="Succinyl-CoA synthetase domains"/>
    <property type="match status" value="1"/>
</dbReference>
<dbReference type="PROSITE" id="PS50975">
    <property type="entry name" value="ATP_GRASP"/>
    <property type="match status" value="1"/>
</dbReference>
<evidence type="ECO:0000259" key="9">
    <source>
        <dbReference type="PROSITE" id="PS50975"/>
    </source>
</evidence>
<dbReference type="EC" id="6.2.1.5" evidence="7"/>
<dbReference type="InterPro" id="IPR005809">
    <property type="entry name" value="Succ_CoA_ligase-like_bsu"/>
</dbReference>
<comment type="caution">
    <text evidence="10">The sequence shown here is derived from an EMBL/GenBank/DDBJ whole genome shotgun (WGS) entry which is preliminary data.</text>
</comment>
<dbReference type="Pfam" id="PF08442">
    <property type="entry name" value="ATP-grasp_2"/>
    <property type="match status" value="1"/>
</dbReference>
<keyword evidence="4 7" id="KW-0479">Metal-binding</keyword>
<reference evidence="10" key="1">
    <citation type="journal article" date="2020" name="mSystems">
        <title>Genome- and Community-Level Interaction Insights into Carbon Utilization and Element Cycling Functions of Hydrothermarchaeota in Hydrothermal Sediment.</title>
        <authorList>
            <person name="Zhou Z."/>
            <person name="Liu Y."/>
            <person name="Xu W."/>
            <person name="Pan J."/>
            <person name="Luo Z.H."/>
            <person name="Li M."/>
        </authorList>
    </citation>
    <scope>NUCLEOTIDE SEQUENCE [LARGE SCALE GENOMIC DNA]</scope>
    <source>
        <strain evidence="10">SpSt-961</strain>
    </source>
</reference>
<evidence type="ECO:0000256" key="8">
    <source>
        <dbReference type="PROSITE-ProRule" id="PRU00409"/>
    </source>
</evidence>
<evidence type="ECO:0000256" key="2">
    <source>
        <dbReference type="ARBA" id="ARBA00022532"/>
    </source>
</evidence>
<name>A0A7V3RHU0_UNCW3</name>
<comment type="similarity">
    <text evidence="1 7">Belongs to the succinate/malate CoA ligase beta subunit family.</text>
</comment>
<dbReference type="FunFam" id="3.40.50.261:FF:000001">
    <property type="entry name" value="Succinate--CoA ligase [ADP-forming] subunit beta"/>
    <property type="match status" value="1"/>
</dbReference>
<dbReference type="InterPro" id="IPR016102">
    <property type="entry name" value="Succinyl-CoA_synth-like"/>
</dbReference>
<evidence type="ECO:0000256" key="4">
    <source>
        <dbReference type="ARBA" id="ARBA00022723"/>
    </source>
</evidence>
<feature type="domain" description="ATP-grasp" evidence="9">
    <location>
        <begin position="9"/>
        <end position="219"/>
    </location>
</feature>
<feature type="binding site" evidence="7">
    <location>
        <position position="45"/>
    </location>
    <ligand>
        <name>ATP</name>
        <dbReference type="ChEBI" id="CHEBI:30616"/>
    </ligand>
</feature>
<dbReference type="GO" id="GO:0005829">
    <property type="term" value="C:cytosol"/>
    <property type="evidence" value="ECO:0007669"/>
    <property type="project" value="TreeGrafter"/>
</dbReference>
<dbReference type="PANTHER" id="PTHR11815:SF10">
    <property type="entry name" value="SUCCINATE--COA LIGASE [GDP-FORMING] SUBUNIT BETA, MITOCHONDRIAL"/>
    <property type="match status" value="1"/>
</dbReference>
<dbReference type="NCBIfam" id="TIGR01016">
    <property type="entry name" value="sucCoAbeta"/>
    <property type="match status" value="1"/>
</dbReference>
<keyword evidence="2 7" id="KW-0816">Tricarboxylic acid cycle</keyword>
<comment type="pathway">
    <text evidence="7">Carbohydrate metabolism; tricarboxylic acid cycle; succinate from succinyl-CoA (ligase route): step 1/1.</text>
</comment>
<dbReference type="UniPathway" id="UPA00223">
    <property type="reaction ID" value="UER00999"/>
</dbReference>
<evidence type="ECO:0000256" key="7">
    <source>
        <dbReference type="HAMAP-Rule" id="MF_00558"/>
    </source>
</evidence>
<feature type="binding site" evidence="7">
    <location>
        <begin position="313"/>
        <end position="315"/>
    </location>
    <ligand>
        <name>substrate</name>
        <note>ligand shared with subunit alpha</note>
    </ligand>
</feature>
<dbReference type="GO" id="GO:0004775">
    <property type="term" value="F:succinate-CoA ligase (ADP-forming) activity"/>
    <property type="evidence" value="ECO:0007669"/>
    <property type="project" value="UniProtKB-UniRule"/>
</dbReference>
<dbReference type="FunFam" id="3.30.470.20:FF:000002">
    <property type="entry name" value="Succinate--CoA ligase [ADP-forming] subunit beta"/>
    <property type="match status" value="1"/>
</dbReference>
<dbReference type="GO" id="GO:0042709">
    <property type="term" value="C:succinate-CoA ligase complex"/>
    <property type="evidence" value="ECO:0007669"/>
    <property type="project" value="TreeGrafter"/>
</dbReference>
<comment type="catalytic activity">
    <reaction evidence="7">
        <text>GTP + succinate + CoA = succinyl-CoA + GDP + phosphate</text>
        <dbReference type="Rhea" id="RHEA:22120"/>
        <dbReference type="ChEBI" id="CHEBI:30031"/>
        <dbReference type="ChEBI" id="CHEBI:37565"/>
        <dbReference type="ChEBI" id="CHEBI:43474"/>
        <dbReference type="ChEBI" id="CHEBI:57287"/>
        <dbReference type="ChEBI" id="CHEBI:57292"/>
        <dbReference type="ChEBI" id="CHEBI:58189"/>
    </reaction>
</comment>
<organism evidence="10">
    <name type="scientific">candidate division WOR-3 bacterium</name>
    <dbReference type="NCBI Taxonomy" id="2052148"/>
    <lineage>
        <taxon>Bacteria</taxon>
        <taxon>Bacteria division WOR-3</taxon>
    </lineage>
</organism>
<dbReference type="HAMAP" id="MF_00558">
    <property type="entry name" value="Succ_CoA_beta"/>
    <property type="match status" value="1"/>
</dbReference>
<dbReference type="Gene3D" id="3.30.470.20">
    <property type="entry name" value="ATP-grasp fold, B domain"/>
    <property type="match status" value="1"/>
</dbReference>
<evidence type="ECO:0000313" key="10">
    <source>
        <dbReference type="EMBL" id="HGE78449.1"/>
    </source>
</evidence>
<dbReference type="NCBIfam" id="NF001913">
    <property type="entry name" value="PRK00696.1"/>
    <property type="match status" value="1"/>
</dbReference>
<feature type="binding site" evidence="7">
    <location>
        <position position="99"/>
    </location>
    <ligand>
        <name>ATP</name>
        <dbReference type="ChEBI" id="CHEBI:30616"/>
    </ligand>
</feature>
<comment type="catalytic activity">
    <reaction evidence="7">
        <text>succinate + ATP + CoA = succinyl-CoA + ADP + phosphate</text>
        <dbReference type="Rhea" id="RHEA:17661"/>
        <dbReference type="ChEBI" id="CHEBI:30031"/>
        <dbReference type="ChEBI" id="CHEBI:30616"/>
        <dbReference type="ChEBI" id="CHEBI:43474"/>
        <dbReference type="ChEBI" id="CHEBI:57287"/>
        <dbReference type="ChEBI" id="CHEBI:57292"/>
        <dbReference type="ChEBI" id="CHEBI:456216"/>
        <dbReference type="EC" id="6.2.1.5"/>
    </reaction>
</comment>
<keyword evidence="3 7" id="KW-0436">Ligase</keyword>
<evidence type="ECO:0000256" key="3">
    <source>
        <dbReference type="ARBA" id="ARBA00022598"/>
    </source>
</evidence>
<dbReference type="GO" id="GO:0006104">
    <property type="term" value="P:succinyl-CoA metabolic process"/>
    <property type="evidence" value="ECO:0007669"/>
    <property type="project" value="TreeGrafter"/>
</dbReference>
<dbReference type="GO" id="GO:0000287">
    <property type="term" value="F:magnesium ion binding"/>
    <property type="evidence" value="ECO:0007669"/>
    <property type="project" value="UniProtKB-UniRule"/>
</dbReference>
<dbReference type="GO" id="GO:0006099">
    <property type="term" value="P:tricarboxylic acid cycle"/>
    <property type="evidence" value="ECO:0007669"/>
    <property type="project" value="UniProtKB-UniRule"/>
</dbReference>
<sequence length="380" mass="41824">MKIHEYQAKEIFKRYGIPVPREKVCFNLDEVISASKEIGLPCVIKAQVMVGGRGKAGGIKVAKNEDEVKNFGRQILSMEIKGIPVKKVLVSEAVDIASEAYLGVIVDRNEKKVVLMACKEGGVEIEEVARQKPEAIYKVYADPLLGLLEHKAREIGLFLYENTKNAFDCAGIASKLYKLFVDNDASLAEINPLVVDKSGNLIALDAKINFDDNGLYRHPEIEAMRDRESEDENELLARERDLSYVRLNGNIGCVVNGAGLAMATMDLVKHFGGEPANFLDIGGSSSPEKVKNALEILLRDKNVKVIFFNIFGGITRCDDVALGILEAKRTLDITQPIVARLTGTNEDKAMEILKEAGLIFARSMEEGAKKAIELLKEKGV</sequence>
<proteinExistence type="inferred from homology"/>
<comment type="caution">
    <text evidence="7">Lacks conserved residue(s) required for the propagation of feature annotation.</text>
</comment>
<dbReference type="Gene3D" id="3.40.50.261">
    <property type="entry name" value="Succinyl-CoA synthetase domains"/>
    <property type="match status" value="1"/>
</dbReference>
<evidence type="ECO:0000256" key="1">
    <source>
        <dbReference type="ARBA" id="ARBA00009182"/>
    </source>
</evidence>
<evidence type="ECO:0000256" key="6">
    <source>
        <dbReference type="ARBA" id="ARBA00022842"/>
    </source>
</evidence>
<feature type="binding site" evidence="7">
    <location>
        <position position="205"/>
    </location>
    <ligand>
        <name>Mg(2+)</name>
        <dbReference type="ChEBI" id="CHEBI:18420"/>
    </ligand>
</feature>
<feature type="binding site" evidence="7">
    <location>
        <begin position="52"/>
        <end position="54"/>
    </location>
    <ligand>
        <name>ATP</name>
        <dbReference type="ChEBI" id="CHEBI:30616"/>
    </ligand>
</feature>
<dbReference type="InterPro" id="IPR013650">
    <property type="entry name" value="ATP-grasp_succ-CoA_synth-type"/>
</dbReference>
<protein>
    <recommendedName>
        <fullName evidence="7">Succinate--CoA ligase [ADP-forming] subunit beta</fullName>
        <ecNumber evidence="7">6.2.1.5</ecNumber>
    </recommendedName>
    <alternativeName>
        <fullName evidence="7">Succinyl-CoA synthetase subunit beta</fullName>
        <shortName evidence="7">SCS-beta</shortName>
    </alternativeName>
</protein>
<dbReference type="InterPro" id="IPR011761">
    <property type="entry name" value="ATP-grasp"/>
</dbReference>
<feature type="binding site" evidence="7">
    <location>
        <position position="94"/>
    </location>
    <ligand>
        <name>ATP</name>
        <dbReference type="ChEBI" id="CHEBI:30616"/>
    </ligand>
</feature>
<dbReference type="SUPFAM" id="SSF56059">
    <property type="entry name" value="Glutathione synthetase ATP-binding domain-like"/>
    <property type="match status" value="1"/>
</dbReference>
<dbReference type="PROSITE" id="PS01217">
    <property type="entry name" value="SUCCINYL_COA_LIG_3"/>
    <property type="match status" value="1"/>
</dbReference>
<dbReference type="PANTHER" id="PTHR11815">
    <property type="entry name" value="SUCCINYL-COA SYNTHETASE BETA CHAIN"/>
    <property type="match status" value="1"/>
</dbReference>